<gene>
    <name evidence="2" type="ORF">LTR09_006489</name>
</gene>
<feature type="compositionally biased region" description="Low complexity" evidence="1">
    <location>
        <begin position="416"/>
        <end position="431"/>
    </location>
</feature>
<keyword evidence="3" id="KW-1185">Reference proteome</keyword>
<accession>A0AAJ0G7N4</accession>
<evidence type="ECO:0000313" key="2">
    <source>
        <dbReference type="EMBL" id="KAK3052279.1"/>
    </source>
</evidence>
<feature type="compositionally biased region" description="Basic and acidic residues" evidence="1">
    <location>
        <begin position="403"/>
        <end position="415"/>
    </location>
</feature>
<proteinExistence type="predicted"/>
<reference evidence="2" key="1">
    <citation type="submission" date="2023-04" db="EMBL/GenBank/DDBJ databases">
        <title>Black Yeasts Isolated from many extreme environments.</title>
        <authorList>
            <person name="Coleine C."/>
            <person name="Stajich J.E."/>
            <person name="Selbmann L."/>
        </authorList>
    </citation>
    <scope>NUCLEOTIDE SEQUENCE</scope>
    <source>
        <strain evidence="2">CCFEE 5312</strain>
    </source>
</reference>
<feature type="compositionally biased region" description="Low complexity" evidence="1">
    <location>
        <begin position="200"/>
        <end position="210"/>
    </location>
</feature>
<organism evidence="2 3">
    <name type="scientific">Extremus antarcticus</name>
    <dbReference type="NCBI Taxonomy" id="702011"/>
    <lineage>
        <taxon>Eukaryota</taxon>
        <taxon>Fungi</taxon>
        <taxon>Dikarya</taxon>
        <taxon>Ascomycota</taxon>
        <taxon>Pezizomycotina</taxon>
        <taxon>Dothideomycetes</taxon>
        <taxon>Dothideomycetidae</taxon>
        <taxon>Mycosphaerellales</taxon>
        <taxon>Extremaceae</taxon>
        <taxon>Extremus</taxon>
    </lineage>
</organism>
<name>A0AAJ0G7N4_9PEZI</name>
<feature type="region of interest" description="Disordered" evidence="1">
    <location>
        <begin position="196"/>
        <end position="243"/>
    </location>
</feature>
<sequence>MSSSHNDTRNHKHCFLSFILNPTSTTTTITTTIPALPPSPGNGTQPVPSLPCPPPFILPSPPMTPPPFARRTVSPESGSPPLSPRWRNPFQVHHTSTRPIPQRLDSGVGVRTESEMVMAMAMGMEREVCECPPISSRSNSSDTSTASSAQTFWSAHSSWSARSDRSGVSAHSARSYRSARDIRRTDSAISLMPQAEMYESEPLSPHSSFSRSRRSPDWSSPTSSSGGVPANPTPSDEDQPKQEESIYHLPSDLLLSPPLPFIGSGDPVPETPWDGPYTPLELELELEQAPAAVPASASSLVWTGRDWTPGFGIGHEERVGFGYDVNWQAMAEWDVGVGSPLASSTAVISPFEMMQGVGGATLLVPAERLWADSQELNRRTRALSLAVLDNRDIAMYDVSIDATQHHEQQPEHEKAAAPASTSPSPTAQKTPAGPPNISARRG</sequence>
<dbReference type="EMBL" id="JAWDJX010000021">
    <property type="protein sequence ID" value="KAK3052279.1"/>
    <property type="molecule type" value="Genomic_DNA"/>
</dbReference>
<evidence type="ECO:0000256" key="1">
    <source>
        <dbReference type="SAM" id="MobiDB-lite"/>
    </source>
</evidence>
<comment type="caution">
    <text evidence="2">The sequence shown here is derived from an EMBL/GenBank/DDBJ whole genome shotgun (WGS) entry which is preliminary data.</text>
</comment>
<feature type="region of interest" description="Disordered" evidence="1">
    <location>
        <begin position="403"/>
        <end position="442"/>
    </location>
</feature>
<evidence type="ECO:0000313" key="3">
    <source>
        <dbReference type="Proteomes" id="UP001271007"/>
    </source>
</evidence>
<feature type="region of interest" description="Disordered" evidence="1">
    <location>
        <begin position="155"/>
        <end position="181"/>
    </location>
</feature>
<dbReference type="AlphaFoldDB" id="A0AAJ0G7N4"/>
<feature type="region of interest" description="Disordered" evidence="1">
    <location>
        <begin position="60"/>
        <end position="87"/>
    </location>
</feature>
<dbReference type="Proteomes" id="UP001271007">
    <property type="component" value="Unassembled WGS sequence"/>
</dbReference>
<protein>
    <submittedName>
        <fullName evidence="2">Uncharacterized protein</fullName>
    </submittedName>
</protein>